<protein>
    <submittedName>
        <fullName evidence="6">Uncharacterized protein</fullName>
    </submittedName>
</protein>
<dbReference type="Proteomes" id="UP001152607">
    <property type="component" value="Unassembled WGS sequence"/>
</dbReference>
<comment type="caution">
    <text evidence="6">The sequence shown here is derived from an EMBL/GenBank/DDBJ whole genome shotgun (WGS) entry which is preliminary data.</text>
</comment>
<dbReference type="PANTHER" id="PTHR23003">
    <property type="entry name" value="RNA RECOGNITION MOTIF RRM DOMAIN CONTAINING PROTEIN"/>
    <property type="match status" value="1"/>
</dbReference>
<evidence type="ECO:0000259" key="5">
    <source>
        <dbReference type="PROSITE" id="PS50174"/>
    </source>
</evidence>
<dbReference type="Pfam" id="PF00076">
    <property type="entry name" value="RRM_1"/>
    <property type="match status" value="1"/>
</dbReference>
<evidence type="ECO:0000313" key="7">
    <source>
        <dbReference type="Proteomes" id="UP001152607"/>
    </source>
</evidence>
<feature type="region of interest" description="Disordered" evidence="3">
    <location>
        <begin position="355"/>
        <end position="374"/>
    </location>
</feature>
<keyword evidence="1 2" id="KW-0694">RNA-binding</keyword>
<feature type="domain" description="G-patch" evidence="5">
    <location>
        <begin position="4"/>
        <end position="50"/>
    </location>
</feature>
<sequence>MSEKLSFGAHMLAEYGHKKGENHGANGQGITEPFEAVSNARRTELGSRNQELSKFVLLRNLDANSGAATVYELFARDDDTDFHYGKGLLDIFPAGNKAIAVFKNEEIAQKAIEKFHGTQFGWQTKRVELWFIGSKDLPESDEEYYGPDLSTFLHDEKESRKVKSQTVLLTHLSNHPEKWLNLLLEKTISYVQRADPYAEDSDDEEFDFDCTSSFVVDSEAGMILAKFNHRDHADNFVETWNGRYFKSRTIYATKVLDKEIDELIEEHERAKQKRAAKPKGGLFLRPIHYDVTKEDVISLFPNYQIHDVHFPPRGGSAIVFLGAEDAEEIATKFRSSLRLKDRIIAVSLFDFDKKNMRQNPREPSPSVDSLTQQASGLQISNAGGKRGNSRGRPKTFDVVLKNLHFEATEEDIRDLFSGFDVQRVSFARPGLGFVALPTVEKQQRAINLSGQKILGRKVIVEPVRDKF</sequence>
<dbReference type="InterPro" id="IPR012677">
    <property type="entry name" value="Nucleotide-bd_a/b_plait_sf"/>
</dbReference>
<evidence type="ECO:0000313" key="6">
    <source>
        <dbReference type="EMBL" id="CAI6337255.1"/>
    </source>
</evidence>
<dbReference type="InterPro" id="IPR000467">
    <property type="entry name" value="G_patch_dom"/>
</dbReference>
<organism evidence="6 7">
    <name type="scientific">Periconia digitata</name>
    <dbReference type="NCBI Taxonomy" id="1303443"/>
    <lineage>
        <taxon>Eukaryota</taxon>
        <taxon>Fungi</taxon>
        <taxon>Dikarya</taxon>
        <taxon>Ascomycota</taxon>
        <taxon>Pezizomycotina</taxon>
        <taxon>Dothideomycetes</taxon>
        <taxon>Pleosporomycetidae</taxon>
        <taxon>Pleosporales</taxon>
        <taxon>Massarineae</taxon>
        <taxon>Periconiaceae</taxon>
        <taxon>Periconia</taxon>
    </lineage>
</organism>
<feature type="domain" description="RRM" evidence="4">
    <location>
        <begin position="396"/>
        <end position="465"/>
    </location>
</feature>
<dbReference type="GO" id="GO:0005737">
    <property type="term" value="C:cytoplasm"/>
    <property type="evidence" value="ECO:0007669"/>
    <property type="project" value="TreeGrafter"/>
</dbReference>
<dbReference type="CDD" id="cd00590">
    <property type="entry name" value="RRM_SF"/>
    <property type="match status" value="2"/>
</dbReference>
<reference evidence="6" key="1">
    <citation type="submission" date="2023-01" db="EMBL/GenBank/DDBJ databases">
        <authorList>
            <person name="Van Ghelder C."/>
            <person name="Rancurel C."/>
        </authorList>
    </citation>
    <scope>NUCLEOTIDE SEQUENCE</scope>
    <source>
        <strain evidence="6">CNCM I-4278</strain>
    </source>
</reference>
<dbReference type="Gene3D" id="3.30.70.330">
    <property type="match status" value="1"/>
</dbReference>
<accession>A0A9W4UJS3</accession>
<dbReference type="InterPro" id="IPR000504">
    <property type="entry name" value="RRM_dom"/>
</dbReference>
<dbReference type="InterPro" id="IPR035979">
    <property type="entry name" value="RBD_domain_sf"/>
</dbReference>
<dbReference type="PROSITE" id="PS50174">
    <property type="entry name" value="G_PATCH"/>
    <property type="match status" value="1"/>
</dbReference>
<dbReference type="SMART" id="SM00360">
    <property type="entry name" value="RRM"/>
    <property type="match status" value="2"/>
</dbReference>
<dbReference type="Pfam" id="PF01585">
    <property type="entry name" value="G-patch"/>
    <property type="match status" value="1"/>
</dbReference>
<evidence type="ECO:0000259" key="4">
    <source>
        <dbReference type="PROSITE" id="PS50102"/>
    </source>
</evidence>
<gene>
    <name evidence="6" type="ORF">PDIGIT_LOCUS10364</name>
</gene>
<evidence type="ECO:0000256" key="1">
    <source>
        <dbReference type="ARBA" id="ARBA00022884"/>
    </source>
</evidence>
<dbReference type="GO" id="GO:0005634">
    <property type="term" value="C:nucleus"/>
    <property type="evidence" value="ECO:0007669"/>
    <property type="project" value="TreeGrafter"/>
</dbReference>
<evidence type="ECO:0000256" key="3">
    <source>
        <dbReference type="SAM" id="MobiDB-lite"/>
    </source>
</evidence>
<dbReference type="OrthoDB" id="3687416at2759"/>
<dbReference type="AlphaFoldDB" id="A0A9W4UJS3"/>
<keyword evidence="7" id="KW-1185">Reference proteome</keyword>
<evidence type="ECO:0000256" key="2">
    <source>
        <dbReference type="PROSITE-ProRule" id="PRU00176"/>
    </source>
</evidence>
<dbReference type="InterPro" id="IPR050374">
    <property type="entry name" value="RRT5_SRSF_SR"/>
</dbReference>
<dbReference type="GO" id="GO:0003729">
    <property type="term" value="F:mRNA binding"/>
    <property type="evidence" value="ECO:0007669"/>
    <property type="project" value="TreeGrafter"/>
</dbReference>
<dbReference type="SUPFAM" id="SSF54928">
    <property type="entry name" value="RNA-binding domain, RBD"/>
    <property type="match status" value="4"/>
</dbReference>
<dbReference type="EMBL" id="CAOQHR010000007">
    <property type="protein sequence ID" value="CAI6337255.1"/>
    <property type="molecule type" value="Genomic_DNA"/>
</dbReference>
<proteinExistence type="predicted"/>
<dbReference type="PROSITE" id="PS50102">
    <property type="entry name" value="RRM"/>
    <property type="match status" value="1"/>
</dbReference>
<name>A0A9W4UJS3_9PLEO</name>